<organism evidence="2 3">
    <name type="scientific">Acidisarcina polymorpha</name>
    <dbReference type="NCBI Taxonomy" id="2211140"/>
    <lineage>
        <taxon>Bacteria</taxon>
        <taxon>Pseudomonadati</taxon>
        <taxon>Acidobacteriota</taxon>
        <taxon>Terriglobia</taxon>
        <taxon>Terriglobales</taxon>
        <taxon>Acidobacteriaceae</taxon>
        <taxon>Acidisarcina</taxon>
    </lineage>
</organism>
<evidence type="ECO:0000313" key="2">
    <source>
        <dbReference type="EMBL" id="AXC11316.1"/>
    </source>
</evidence>
<name>A0A2Z5FY63_9BACT</name>
<evidence type="ECO:0000313" key="3">
    <source>
        <dbReference type="Proteomes" id="UP000253606"/>
    </source>
</evidence>
<feature type="region of interest" description="Disordered" evidence="1">
    <location>
        <begin position="1"/>
        <end position="39"/>
    </location>
</feature>
<dbReference type="Proteomes" id="UP000253606">
    <property type="component" value="Chromosome"/>
</dbReference>
<dbReference type="EMBL" id="CP030840">
    <property type="protein sequence ID" value="AXC11316.1"/>
    <property type="molecule type" value="Genomic_DNA"/>
</dbReference>
<evidence type="ECO:0000256" key="1">
    <source>
        <dbReference type="SAM" id="MobiDB-lite"/>
    </source>
</evidence>
<keyword evidence="3" id="KW-1185">Reference proteome</keyword>
<proteinExistence type="predicted"/>
<dbReference type="KEGG" id="abas:ACPOL_1980"/>
<sequence length="39" mass="4332">MPPQRVQVDEQSDESAGDHTPGTSLGKRWPRILIEDVAD</sequence>
<accession>A0A2Z5FY63</accession>
<reference evidence="2 3" key="1">
    <citation type="journal article" date="2018" name="Front. Microbiol.">
        <title>Hydrolytic Capabilities as a Key to Environmental Success: Chitinolytic and Cellulolytic Acidobacteria From Acidic Sub-arctic Soils and Boreal Peatlands.</title>
        <authorList>
            <person name="Belova S.E."/>
            <person name="Ravin N.V."/>
            <person name="Pankratov T.A."/>
            <person name="Rakitin A.L."/>
            <person name="Ivanova A.A."/>
            <person name="Beletsky A.V."/>
            <person name="Mardanov A.V."/>
            <person name="Sinninghe Damste J.S."/>
            <person name="Dedysh S.N."/>
        </authorList>
    </citation>
    <scope>NUCLEOTIDE SEQUENCE [LARGE SCALE GENOMIC DNA]</scope>
    <source>
        <strain evidence="2 3">SBC82</strain>
    </source>
</reference>
<protein>
    <submittedName>
        <fullName evidence="2">Uncharacterized protein</fullName>
    </submittedName>
</protein>
<gene>
    <name evidence="2" type="ORF">ACPOL_1980</name>
</gene>
<dbReference type="AlphaFoldDB" id="A0A2Z5FY63"/>